<dbReference type="Pfam" id="PF13947">
    <property type="entry name" value="GUB_WAK_bind"/>
    <property type="match status" value="1"/>
</dbReference>
<feature type="chain" id="PRO_5002647822" description="Wall-associated receptor kinase galacturonan-binding domain-containing protein" evidence="4">
    <location>
        <begin position="30"/>
        <end position="451"/>
    </location>
</feature>
<reference evidence="6 7" key="1">
    <citation type="journal article" date="2005" name="PLoS Biol.">
        <title>The genomes of Oryza sativa: a history of duplications.</title>
        <authorList>
            <person name="Yu J."/>
            <person name="Wang J."/>
            <person name="Lin W."/>
            <person name="Li S."/>
            <person name="Li H."/>
            <person name="Zhou J."/>
            <person name="Ni P."/>
            <person name="Dong W."/>
            <person name="Hu S."/>
            <person name="Zeng C."/>
            <person name="Zhang J."/>
            <person name="Zhang Y."/>
            <person name="Li R."/>
            <person name="Xu Z."/>
            <person name="Li S."/>
            <person name="Li X."/>
            <person name="Zheng H."/>
            <person name="Cong L."/>
            <person name="Lin L."/>
            <person name="Yin J."/>
            <person name="Geng J."/>
            <person name="Li G."/>
            <person name="Shi J."/>
            <person name="Liu J."/>
            <person name="Lv H."/>
            <person name="Li J."/>
            <person name="Wang J."/>
            <person name="Deng Y."/>
            <person name="Ran L."/>
            <person name="Shi X."/>
            <person name="Wang X."/>
            <person name="Wu Q."/>
            <person name="Li C."/>
            <person name="Ren X."/>
            <person name="Wang J."/>
            <person name="Wang X."/>
            <person name="Li D."/>
            <person name="Liu D."/>
            <person name="Zhang X."/>
            <person name="Ji Z."/>
            <person name="Zhao W."/>
            <person name="Sun Y."/>
            <person name="Zhang Z."/>
            <person name="Bao J."/>
            <person name="Han Y."/>
            <person name="Dong L."/>
            <person name="Ji J."/>
            <person name="Chen P."/>
            <person name="Wu S."/>
            <person name="Liu J."/>
            <person name="Xiao Y."/>
            <person name="Bu D."/>
            <person name="Tan J."/>
            <person name="Yang L."/>
            <person name="Ye C."/>
            <person name="Zhang J."/>
            <person name="Xu J."/>
            <person name="Zhou Y."/>
            <person name="Yu Y."/>
            <person name="Zhang B."/>
            <person name="Zhuang S."/>
            <person name="Wei H."/>
            <person name="Liu B."/>
            <person name="Lei M."/>
            <person name="Yu H."/>
            <person name="Li Y."/>
            <person name="Xu H."/>
            <person name="Wei S."/>
            <person name="He X."/>
            <person name="Fang L."/>
            <person name="Zhang Z."/>
            <person name="Zhang Y."/>
            <person name="Huang X."/>
            <person name="Su Z."/>
            <person name="Tong W."/>
            <person name="Li J."/>
            <person name="Tong Z."/>
            <person name="Li S."/>
            <person name="Ye J."/>
            <person name="Wang L."/>
            <person name="Fang L."/>
            <person name="Lei T."/>
            <person name="Chen C."/>
            <person name="Chen H."/>
            <person name="Xu Z."/>
            <person name="Li H."/>
            <person name="Huang H."/>
            <person name="Zhang F."/>
            <person name="Xu H."/>
            <person name="Li N."/>
            <person name="Zhao C."/>
            <person name="Li S."/>
            <person name="Dong L."/>
            <person name="Huang Y."/>
            <person name="Li L."/>
            <person name="Xi Y."/>
            <person name="Qi Q."/>
            <person name="Li W."/>
            <person name="Zhang B."/>
            <person name="Hu W."/>
            <person name="Zhang Y."/>
            <person name="Tian X."/>
            <person name="Jiao Y."/>
            <person name="Liang X."/>
            <person name="Jin J."/>
            <person name="Gao L."/>
            <person name="Zheng W."/>
            <person name="Hao B."/>
            <person name="Liu S."/>
            <person name="Wang W."/>
            <person name="Yuan L."/>
            <person name="Cao M."/>
            <person name="McDermott J."/>
            <person name="Samudrala R."/>
            <person name="Wang J."/>
            <person name="Wong G.K."/>
            <person name="Yang H."/>
        </authorList>
    </citation>
    <scope>NUCLEOTIDE SEQUENCE [LARGE SCALE GENOMIC DNA]</scope>
    <source>
        <strain evidence="7">cv. 93-11</strain>
    </source>
</reference>
<feature type="domain" description="Wall-associated receptor kinase galacturonan-binding" evidence="5">
    <location>
        <begin position="35"/>
        <end position="90"/>
    </location>
</feature>
<evidence type="ECO:0000256" key="3">
    <source>
        <dbReference type="SAM" id="MobiDB-lite"/>
    </source>
</evidence>
<keyword evidence="2 4" id="KW-0732">Signal</keyword>
<dbReference type="STRING" id="39946.A2XAS8"/>
<dbReference type="EMBL" id="CM000127">
    <property type="protein sequence ID" value="EAY87938.1"/>
    <property type="molecule type" value="Genomic_DNA"/>
</dbReference>
<dbReference type="GO" id="GO:0030247">
    <property type="term" value="F:polysaccharide binding"/>
    <property type="evidence" value="ECO:0007669"/>
    <property type="project" value="InterPro"/>
</dbReference>
<dbReference type="OMA" id="RSANSRC"/>
<evidence type="ECO:0000256" key="1">
    <source>
        <dbReference type="ARBA" id="ARBA00004167"/>
    </source>
</evidence>
<dbReference type="Gene3D" id="1.10.510.10">
    <property type="entry name" value="Transferase(Phosphotransferase) domain 1"/>
    <property type="match status" value="1"/>
</dbReference>
<sequence length="451" mass="50479">MATTSTLHQAVALLAVMLVCLAPVTPASAQPWPGCPDKCGNISISYPFGIGAGCARDKDFQLECDDNTPHFNYLDDREKKLVSLSIADGEVRVFVDAGSNCHDDRFKAISGHYRTPDYGHSIAYRFSTARNRLVVLGCPVLGYLVDADDNYVTGCTSTCRRSQSQGDLPGQCTGESGCCQNTMPRALNVYKPYILTLNKTEEPTRNVPDQQELPPTEPVFRLLDSTKCQYVFVAEDKWINTTYSYRAFINRTNDFSVPVVLDWAIRNVGNCDIAKRNKTDYACRSVNSGCVDSIDGPGYLCKCSQGYEGNPYLDDGCKGVSVGVFMLFCLYLGLQKRKLIRTKQRFFEQNGGVLLQQQMRSYGGTSGGADGRHEELIDSQVRNEMTEEVLQEITHLVMRCVSMSGEERPMMKEVAEKLEMLRRYQLHPWDKGDANPEEKQSLLDMEQRNVD</sequence>
<dbReference type="Proteomes" id="UP000007015">
    <property type="component" value="Chromosome 2"/>
</dbReference>
<dbReference type="InterPro" id="IPR025287">
    <property type="entry name" value="WAK_GUB"/>
</dbReference>
<dbReference type="AlphaFoldDB" id="A2XAS8"/>
<dbReference type="HOGENOM" id="CLU_000288_43_5_1"/>
<accession>A2XAS8</accession>
<evidence type="ECO:0000256" key="4">
    <source>
        <dbReference type="SAM" id="SignalP"/>
    </source>
</evidence>
<comment type="subcellular location">
    <subcellularLocation>
        <location evidence="1">Membrane</location>
        <topology evidence="1">Single-pass membrane protein</topology>
    </subcellularLocation>
</comment>
<proteinExistence type="predicted"/>
<feature type="signal peptide" evidence="4">
    <location>
        <begin position="1"/>
        <end position="29"/>
    </location>
</feature>
<name>A2XAS8_ORYSI</name>
<evidence type="ECO:0000313" key="7">
    <source>
        <dbReference type="Proteomes" id="UP000007015"/>
    </source>
</evidence>
<evidence type="ECO:0000256" key="2">
    <source>
        <dbReference type="ARBA" id="ARBA00022729"/>
    </source>
</evidence>
<keyword evidence="7" id="KW-1185">Reference proteome</keyword>
<evidence type="ECO:0000313" key="6">
    <source>
        <dbReference type="EMBL" id="EAY87938.1"/>
    </source>
</evidence>
<feature type="region of interest" description="Disordered" evidence="3">
    <location>
        <begin position="429"/>
        <end position="451"/>
    </location>
</feature>
<dbReference type="PANTHER" id="PTHR33491">
    <property type="entry name" value="OSJNBA0016N04.9 PROTEIN"/>
    <property type="match status" value="1"/>
</dbReference>
<evidence type="ECO:0000259" key="5">
    <source>
        <dbReference type="Pfam" id="PF13947"/>
    </source>
</evidence>
<gene>
    <name evidence="6" type="ORF">OsI_09362</name>
</gene>
<dbReference type="Gramene" id="BGIOSGA005398-TA">
    <property type="protein sequence ID" value="BGIOSGA005398-PA"/>
    <property type="gene ID" value="BGIOSGA005398"/>
</dbReference>
<dbReference type="GO" id="GO:0016020">
    <property type="term" value="C:membrane"/>
    <property type="evidence" value="ECO:0007669"/>
    <property type="project" value="UniProtKB-SubCell"/>
</dbReference>
<organism evidence="6 7">
    <name type="scientific">Oryza sativa subsp. indica</name>
    <name type="common">Rice</name>
    <dbReference type="NCBI Taxonomy" id="39946"/>
    <lineage>
        <taxon>Eukaryota</taxon>
        <taxon>Viridiplantae</taxon>
        <taxon>Streptophyta</taxon>
        <taxon>Embryophyta</taxon>
        <taxon>Tracheophyta</taxon>
        <taxon>Spermatophyta</taxon>
        <taxon>Magnoliopsida</taxon>
        <taxon>Liliopsida</taxon>
        <taxon>Poales</taxon>
        <taxon>Poaceae</taxon>
        <taxon>BOP clade</taxon>
        <taxon>Oryzoideae</taxon>
        <taxon>Oryzeae</taxon>
        <taxon>Oryzinae</taxon>
        <taxon>Oryza</taxon>
        <taxon>Oryza sativa</taxon>
    </lineage>
</organism>
<protein>
    <recommendedName>
        <fullName evidence="5">Wall-associated receptor kinase galacturonan-binding domain-containing protein</fullName>
    </recommendedName>
</protein>